<sequence length="563" mass="60075">MSGADARVLAERLAAMSDARLGSLLAARRVSAHVGWRDFFDAADALLAPESLTTALRQLPRDVLADLASRRPIADEGIASSLVDGSGSPLPSVHRALDGVDLAPARHDAPQPADESAAARAAERAFTTLGALADVLVAALATPLSRVGGGSVGASDRRRLVQDEVVRDAEELDDLVALAEAAGLVRPVDRAWLVADAGEDWTREPTRRRWEILATGWRDALPAGLRTREGGWVPPSAWVDAYPLDPAWPERAASALRLAALLGLIAPDGTETPWATPFRAGGAADAGPLAELLPGEVDRVFLQNDLTAISPGPLVPALDMRLRAMTVRESHAQASTYRFTEASLSSAIAGGETAEAIRSFLSELSLTGIPQPLDYLLTRTAERHGLVRVSVEPGSGHTIVSSRDHHLVETIGVDQALRPLGLVREGALLRTRAARQTVYWALADARYPVVAIDDDGRTVALHRRRLAPAAEEDAPEDRYRAVIDRLRASHGEDAEAAWRERELDAAVRAKAVIVVEVAMPDGTTRELTLEASGIGGGRLRGLDRAADVERTLPVSLIRSVRTA</sequence>
<dbReference type="EMBL" id="BSEJ01000009">
    <property type="protein sequence ID" value="GLJ61847.1"/>
    <property type="molecule type" value="Genomic_DNA"/>
</dbReference>
<comment type="caution">
    <text evidence="2">The sequence shown here is derived from an EMBL/GenBank/DDBJ whole genome shotgun (WGS) entry which is preliminary data.</text>
</comment>
<reference evidence="2" key="2">
    <citation type="submission" date="2023-01" db="EMBL/GenBank/DDBJ databases">
        <authorList>
            <person name="Sun Q."/>
            <person name="Evtushenko L."/>
        </authorList>
    </citation>
    <scope>NUCLEOTIDE SEQUENCE</scope>
    <source>
        <strain evidence="2">VKM Ac-1020</strain>
    </source>
</reference>
<evidence type="ECO:0000313" key="3">
    <source>
        <dbReference type="Proteomes" id="UP001142462"/>
    </source>
</evidence>
<dbReference type="Proteomes" id="UP001142462">
    <property type="component" value="Unassembled WGS sequence"/>
</dbReference>
<gene>
    <name evidence="2" type="ORF">GCM10017576_19770</name>
</gene>
<proteinExistence type="predicted"/>
<reference evidence="2" key="1">
    <citation type="journal article" date="2014" name="Int. J. Syst. Evol. Microbiol.">
        <title>Complete genome sequence of Corynebacterium casei LMG S-19264T (=DSM 44701T), isolated from a smear-ripened cheese.</title>
        <authorList>
            <consortium name="US DOE Joint Genome Institute (JGI-PGF)"/>
            <person name="Walter F."/>
            <person name="Albersmeier A."/>
            <person name="Kalinowski J."/>
            <person name="Ruckert C."/>
        </authorList>
    </citation>
    <scope>NUCLEOTIDE SEQUENCE</scope>
    <source>
        <strain evidence="2">VKM Ac-1020</strain>
    </source>
</reference>
<accession>A0A9W6H3E1</accession>
<dbReference type="RefSeq" id="WP_271173560.1">
    <property type="nucleotide sequence ID" value="NZ_BSEJ01000009.1"/>
</dbReference>
<dbReference type="InterPro" id="IPR032830">
    <property type="entry name" value="XPB/Ssl2_N"/>
</dbReference>
<feature type="domain" description="Helicase XPB/Ssl2 N-terminal" evidence="1">
    <location>
        <begin position="301"/>
        <end position="424"/>
    </location>
</feature>
<evidence type="ECO:0000259" key="1">
    <source>
        <dbReference type="Pfam" id="PF13625"/>
    </source>
</evidence>
<organism evidence="2 3">
    <name type="scientific">Microbacterium barkeri</name>
    <dbReference type="NCBI Taxonomy" id="33917"/>
    <lineage>
        <taxon>Bacteria</taxon>
        <taxon>Bacillati</taxon>
        <taxon>Actinomycetota</taxon>
        <taxon>Actinomycetes</taxon>
        <taxon>Micrococcales</taxon>
        <taxon>Microbacteriaceae</taxon>
        <taxon>Microbacterium</taxon>
    </lineage>
</organism>
<name>A0A9W6H3E1_9MICO</name>
<keyword evidence="3" id="KW-1185">Reference proteome</keyword>
<dbReference type="Pfam" id="PF13625">
    <property type="entry name" value="Helicase_C_3"/>
    <property type="match status" value="1"/>
</dbReference>
<dbReference type="AlphaFoldDB" id="A0A9W6H3E1"/>
<evidence type="ECO:0000313" key="2">
    <source>
        <dbReference type="EMBL" id="GLJ61847.1"/>
    </source>
</evidence>
<protein>
    <recommendedName>
        <fullName evidence="1">Helicase XPB/Ssl2 N-terminal domain-containing protein</fullName>
    </recommendedName>
</protein>